<feature type="domain" description="DUF4246" evidence="2">
    <location>
        <begin position="100"/>
        <end position="555"/>
    </location>
</feature>
<reference evidence="4" key="2">
    <citation type="submission" date="2023-05" db="EMBL/GenBank/DDBJ databases">
        <authorList>
            <consortium name="Lawrence Berkeley National Laboratory"/>
            <person name="Steindorff A."/>
            <person name="Hensen N."/>
            <person name="Bonometti L."/>
            <person name="Westerberg I."/>
            <person name="Brannstrom I.O."/>
            <person name="Guillou S."/>
            <person name="Cros-Aarteil S."/>
            <person name="Calhoun S."/>
            <person name="Haridas S."/>
            <person name="Kuo A."/>
            <person name="Mondo S."/>
            <person name="Pangilinan J."/>
            <person name="Riley R."/>
            <person name="Labutti K."/>
            <person name="Andreopoulos B."/>
            <person name="Lipzen A."/>
            <person name="Chen C."/>
            <person name="Yanf M."/>
            <person name="Daum C."/>
            <person name="Ng V."/>
            <person name="Clum A."/>
            <person name="Ohm R."/>
            <person name="Martin F."/>
            <person name="Silar P."/>
            <person name="Natvig D."/>
            <person name="Lalanne C."/>
            <person name="Gautier V."/>
            <person name="Ament-Velasquez S.L."/>
            <person name="Kruys A."/>
            <person name="Hutchinson M.I."/>
            <person name="Powell A.J."/>
            <person name="Barry K."/>
            <person name="Miller A.N."/>
            <person name="Grigoriev I.V."/>
            <person name="Debuchy R."/>
            <person name="Gladieux P."/>
            <person name="Thoren M.H."/>
            <person name="Johannesson H."/>
        </authorList>
    </citation>
    <scope>NUCLEOTIDE SEQUENCE</scope>
    <source>
        <strain evidence="4">PSN293</strain>
    </source>
</reference>
<comment type="caution">
    <text evidence="4">The sequence shown here is derived from an EMBL/GenBank/DDBJ whole genome shotgun (WGS) entry which is preliminary data.</text>
</comment>
<gene>
    <name evidence="4" type="ORF">QBC37DRAFT_378050</name>
</gene>
<dbReference type="Proteomes" id="UP001301769">
    <property type="component" value="Unassembled WGS sequence"/>
</dbReference>
<dbReference type="InterPro" id="IPR049192">
    <property type="entry name" value="DUF4246_C"/>
</dbReference>
<proteinExistence type="predicted"/>
<accession>A0AAN7B617</accession>
<dbReference type="InterPro" id="IPR049207">
    <property type="entry name" value="DUF4246_N"/>
</dbReference>
<dbReference type="PANTHER" id="PTHR33119">
    <property type="entry name" value="IFI3P"/>
    <property type="match status" value="1"/>
</dbReference>
<protein>
    <submittedName>
        <fullName evidence="4">Uncharacterized protein</fullName>
    </submittedName>
</protein>
<feature type="compositionally biased region" description="Acidic residues" evidence="1">
    <location>
        <begin position="640"/>
        <end position="674"/>
    </location>
</feature>
<dbReference type="Pfam" id="PF14033">
    <property type="entry name" value="DUF4246"/>
    <property type="match status" value="1"/>
</dbReference>
<dbReference type="InterPro" id="IPR025340">
    <property type="entry name" value="DUF4246"/>
</dbReference>
<evidence type="ECO:0000259" key="3">
    <source>
        <dbReference type="Pfam" id="PF21666"/>
    </source>
</evidence>
<feature type="region of interest" description="Disordered" evidence="1">
    <location>
        <begin position="633"/>
        <end position="680"/>
    </location>
</feature>
<evidence type="ECO:0000313" key="4">
    <source>
        <dbReference type="EMBL" id="KAK4209425.1"/>
    </source>
</evidence>
<evidence type="ECO:0000313" key="5">
    <source>
        <dbReference type="Proteomes" id="UP001301769"/>
    </source>
</evidence>
<feature type="domain" description="DUF4246" evidence="3">
    <location>
        <begin position="19"/>
        <end position="89"/>
    </location>
</feature>
<evidence type="ECO:0000259" key="2">
    <source>
        <dbReference type="Pfam" id="PF14033"/>
    </source>
</evidence>
<name>A0AAN7B617_9PEZI</name>
<reference evidence="4" key="1">
    <citation type="journal article" date="2023" name="Mol. Phylogenet. Evol.">
        <title>Genome-scale phylogeny and comparative genomics of the fungal order Sordariales.</title>
        <authorList>
            <person name="Hensen N."/>
            <person name="Bonometti L."/>
            <person name="Westerberg I."/>
            <person name="Brannstrom I.O."/>
            <person name="Guillou S."/>
            <person name="Cros-Aarteil S."/>
            <person name="Calhoun S."/>
            <person name="Haridas S."/>
            <person name="Kuo A."/>
            <person name="Mondo S."/>
            <person name="Pangilinan J."/>
            <person name="Riley R."/>
            <person name="LaButti K."/>
            <person name="Andreopoulos B."/>
            <person name="Lipzen A."/>
            <person name="Chen C."/>
            <person name="Yan M."/>
            <person name="Daum C."/>
            <person name="Ng V."/>
            <person name="Clum A."/>
            <person name="Steindorff A."/>
            <person name="Ohm R.A."/>
            <person name="Martin F."/>
            <person name="Silar P."/>
            <person name="Natvig D.O."/>
            <person name="Lalanne C."/>
            <person name="Gautier V."/>
            <person name="Ament-Velasquez S.L."/>
            <person name="Kruys A."/>
            <person name="Hutchinson M.I."/>
            <person name="Powell A.J."/>
            <person name="Barry K."/>
            <person name="Miller A.N."/>
            <person name="Grigoriev I.V."/>
            <person name="Debuchy R."/>
            <person name="Gladieux P."/>
            <person name="Hiltunen Thoren M."/>
            <person name="Johannesson H."/>
        </authorList>
    </citation>
    <scope>NUCLEOTIDE SEQUENCE</scope>
    <source>
        <strain evidence="4">PSN293</strain>
    </source>
</reference>
<dbReference type="EMBL" id="MU858205">
    <property type="protein sequence ID" value="KAK4209425.1"/>
    <property type="molecule type" value="Genomic_DNA"/>
</dbReference>
<dbReference type="AlphaFoldDB" id="A0AAN7B617"/>
<dbReference type="PANTHER" id="PTHR33119:SF1">
    <property type="entry name" value="FE2OG DIOXYGENASE DOMAIN-CONTAINING PROTEIN"/>
    <property type="match status" value="1"/>
</dbReference>
<evidence type="ECO:0000256" key="1">
    <source>
        <dbReference type="SAM" id="MobiDB-lite"/>
    </source>
</evidence>
<organism evidence="4 5">
    <name type="scientific">Rhypophila decipiens</name>
    <dbReference type="NCBI Taxonomy" id="261697"/>
    <lineage>
        <taxon>Eukaryota</taxon>
        <taxon>Fungi</taxon>
        <taxon>Dikarya</taxon>
        <taxon>Ascomycota</taxon>
        <taxon>Pezizomycotina</taxon>
        <taxon>Sordariomycetes</taxon>
        <taxon>Sordariomycetidae</taxon>
        <taxon>Sordariales</taxon>
        <taxon>Naviculisporaceae</taxon>
        <taxon>Rhypophila</taxon>
    </lineage>
</organism>
<sequence>MEVDFSAFDNSGSGPIKVPGFNGLDQYVEGVGSDGTRRFIHALDNPRHWPMRATAREIAMLRCMERITDKPRWHRDIFVQDILSEWRVEAINADWKISDKAWTWCVQELQDKARDFVDTGRVVVLDYGAARVCKFDLTDELTTLLQSTVTEVGEREPRKLLPGSDGVAHIVDPHLAPLMYGWTKVLSKGGVVGMDDVDAYNRGDRAPEAWGSLDPIELEGEGDPWANAHTIARRQQVLGYMFEDKHWLPCEVSFSTGTATRPKVNITSYINDLHPHGQAHAYAAMEQAVSVAVESWNDVLIRAPDACKYPYSNSMAVGRTPARIKTYGAQYHPEPGVSFTFQEWKAGENVDRAIVPKHAIEPDEEFEPYSVSIQNQFRERGLQVVVQIDSIELDPSLPPPVANSEPYTWHSADSQATDYISATSIVFFDLDNIEPFRICFQQPSHLEKSHFSDAEQGDFRGMREVFDLGYLNYRAGDRRRKDRHIWFQDLGSVEACKGRMVSFPGPVSYRFDRSKLVDPSKPGRARYLTLHLVDPNYRVCSTRNVPPQRLDWWAHDVARRTHFELPQELYDMVIAKVAADLNSASRVAGQKWPMFTSELLQGLGRQMLASRLLNERSVRSYILHCPPLNQLRHGPGFLEHDDEAASNEEDDSEEADSDNEEDDSEEADSEEEVSAEDRAFWRGALSEIDELSEEDMELYFQGGELMVLDDIPE</sequence>
<dbReference type="Pfam" id="PF21666">
    <property type="entry name" value="DUF4246_N"/>
    <property type="match status" value="1"/>
</dbReference>
<keyword evidence="5" id="KW-1185">Reference proteome</keyword>